<evidence type="ECO:0000259" key="8">
    <source>
        <dbReference type="Pfam" id="PF00534"/>
    </source>
</evidence>
<evidence type="ECO:0000256" key="6">
    <source>
        <dbReference type="ARBA" id="ARBA00023277"/>
    </source>
</evidence>
<dbReference type="OrthoDB" id="937291at2759"/>
<dbReference type="Pfam" id="PF00534">
    <property type="entry name" value="Glycos_transf_1"/>
    <property type="match status" value="1"/>
</dbReference>
<sequence length="734" mass="82161">MPTAVDHGHASQRSFSKQSEQLHRRLSKVEEKHGTFSRSLTPLFMGISAAKVDGKAVIALAAHDQTYLVDFTVQHIPLDADNSHKSASNNNNIDTKENSNGETKNLLEDGTQDVIADWIVTNVQTYERSHHVKFVGAGVPDKVADQLSPTLCSRLWLETDIVPLVLKIDGDVPGDFWDAKHLDEQADSMARKCVMNFGPSLTPLLQVGFRGLVMTDAGFKARMNRLLDHQGTNGETTWRAVNVLADRLKERGTKIAFFSATPQGGGVALMRHALVRFSKLMGVDLRWYVPKPRPGVFRNTKNMHNILQGVADKDDRLSEEQRGVIHDWITDNAERYWLAKDGPLRKPEEGGADIIVIDDPQMPGLIPLIKKTTPDRPVLYRSHIQVRSDLVAQKGSPQSEVWDYLWHDIQHADAFISHPIPEFVPHNVPRDKVMFMPATTDWCVLDGLNKPMNDWDRGYYASNYNLQCHVQDMTPLRFKESKYIVQVARFDPAKGIDTVIDAYAEFCRLAKEKDIKDIPQLVVTGNSSVDDPDGTRVYDAALTQIETHFPHLATSISVMRLDANDQLLNTLIAGAHVVLQLSTREGFEVKVSEALHAGRPVIATRAGGIPVQVQHEKNGFLVEPGDYKEVARRLVQLFEGGDGGELWREMSKEARTGVSDEVSTVGNALCWYYLADLFVHRGGLANDAGGVNGEAKSRKTVFRERWVNDLAREEAGVPYEKGENRLPRHFTERK</sequence>
<dbReference type="InterPro" id="IPR049438">
    <property type="entry name" value="TreT_GT1"/>
</dbReference>
<evidence type="ECO:0000256" key="4">
    <source>
        <dbReference type="ARBA" id="ARBA00022676"/>
    </source>
</evidence>
<dbReference type="SUPFAM" id="SSF53756">
    <property type="entry name" value="UDP-Glycosyltransferase/glycogen phosphorylase"/>
    <property type="match status" value="1"/>
</dbReference>
<evidence type="ECO:0000256" key="1">
    <source>
        <dbReference type="ARBA" id="ARBA00009481"/>
    </source>
</evidence>
<evidence type="ECO:0000256" key="2">
    <source>
        <dbReference type="ARBA" id="ARBA00011738"/>
    </source>
</evidence>
<feature type="region of interest" description="Disordered" evidence="7">
    <location>
        <begin position="80"/>
        <end position="105"/>
    </location>
</feature>
<comment type="similarity">
    <text evidence="1">Belongs to the glycosyltransferase group 1 family. Glycosyltransferase 4 subfamily.</text>
</comment>
<gene>
    <name evidence="10" type="ORF">B0I36DRAFT_296600</name>
</gene>
<feature type="compositionally biased region" description="Basic and acidic residues" evidence="7">
    <location>
        <begin position="20"/>
        <end position="33"/>
    </location>
</feature>
<dbReference type="AlphaFoldDB" id="A0A9P8XXB3"/>
<dbReference type="Gene3D" id="3.40.50.2000">
    <property type="entry name" value="Glycogen Phosphorylase B"/>
    <property type="match status" value="2"/>
</dbReference>
<evidence type="ECO:0000313" key="10">
    <source>
        <dbReference type="EMBL" id="KAH7021092.1"/>
    </source>
</evidence>
<keyword evidence="4" id="KW-0328">Glycosyltransferase</keyword>
<comment type="subunit">
    <text evidence="2">Homodimer.</text>
</comment>
<keyword evidence="5" id="KW-0808">Transferase</keyword>
<name>A0A9P8XXB3_9PEZI</name>
<keyword evidence="3" id="KW-0313">Glucose metabolism</keyword>
<organism evidence="10 11">
    <name type="scientific">Microdochium trichocladiopsis</name>
    <dbReference type="NCBI Taxonomy" id="1682393"/>
    <lineage>
        <taxon>Eukaryota</taxon>
        <taxon>Fungi</taxon>
        <taxon>Dikarya</taxon>
        <taxon>Ascomycota</taxon>
        <taxon>Pezizomycotina</taxon>
        <taxon>Sordariomycetes</taxon>
        <taxon>Xylariomycetidae</taxon>
        <taxon>Xylariales</taxon>
        <taxon>Microdochiaceae</taxon>
        <taxon>Microdochium</taxon>
    </lineage>
</organism>
<dbReference type="GO" id="GO:0016757">
    <property type="term" value="F:glycosyltransferase activity"/>
    <property type="evidence" value="ECO:0007669"/>
    <property type="project" value="UniProtKB-KW"/>
</dbReference>
<evidence type="ECO:0000256" key="7">
    <source>
        <dbReference type="SAM" id="MobiDB-lite"/>
    </source>
</evidence>
<evidence type="ECO:0000256" key="5">
    <source>
        <dbReference type="ARBA" id="ARBA00022679"/>
    </source>
</evidence>
<feature type="region of interest" description="Disordered" evidence="7">
    <location>
        <begin position="1"/>
        <end position="33"/>
    </location>
</feature>
<accession>A0A9P8XXB3</accession>
<proteinExistence type="inferred from homology"/>
<dbReference type="GO" id="GO:0006006">
    <property type="term" value="P:glucose metabolic process"/>
    <property type="evidence" value="ECO:0007669"/>
    <property type="project" value="UniProtKB-KW"/>
</dbReference>
<comment type="caution">
    <text evidence="10">The sequence shown here is derived from an EMBL/GenBank/DDBJ whole genome shotgun (WGS) entry which is preliminary data.</text>
</comment>
<dbReference type="Pfam" id="PF21269">
    <property type="entry name" value="TreT_GT1"/>
    <property type="match status" value="1"/>
</dbReference>
<dbReference type="RefSeq" id="XP_046007293.1">
    <property type="nucleotide sequence ID" value="XM_046151899.1"/>
</dbReference>
<dbReference type="PANTHER" id="PTHR47779:SF1">
    <property type="entry name" value="SYNTHASE (CCG-9), PUTATIVE (AFU_ORTHOLOGUE AFUA_3G12100)-RELATED"/>
    <property type="match status" value="1"/>
</dbReference>
<dbReference type="Proteomes" id="UP000756346">
    <property type="component" value="Unassembled WGS sequence"/>
</dbReference>
<keyword evidence="6" id="KW-0119">Carbohydrate metabolism</keyword>
<dbReference type="EMBL" id="JAGTJQ010000010">
    <property type="protein sequence ID" value="KAH7021092.1"/>
    <property type="molecule type" value="Genomic_DNA"/>
</dbReference>
<reference evidence="10" key="1">
    <citation type="journal article" date="2021" name="Nat. Commun.">
        <title>Genetic determinants of endophytism in the Arabidopsis root mycobiome.</title>
        <authorList>
            <person name="Mesny F."/>
            <person name="Miyauchi S."/>
            <person name="Thiergart T."/>
            <person name="Pickel B."/>
            <person name="Atanasova L."/>
            <person name="Karlsson M."/>
            <person name="Huettel B."/>
            <person name="Barry K.W."/>
            <person name="Haridas S."/>
            <person name="Chen C."/>
            <person name="Bauer D."/>
            <person name="Andreopoulos W."/>
            <person name="Pangilinan J."/>
            <person name="LaButti K."/>
            <person name="Riley R."/>
            <person name="Lipzen A."/>
            <person name="Clum A."/>
            <person name="Drula E."/>
            <person name="Henrissat B."/>
            <person name="Kohler A."/>
            <person name="Grigoriev I.V."/>
            <person name="Martin F.M."/>
            <person name="Hacquard S."/>
        </authorList>
    </citation>
    <scope>NUCLEOTIDE SEQUENCE</scope>
    <source>
        <strain evidence="10">MPI-CAGE-CH-0230</strain>
    </source>
</reference>
<evidence type="ECO:0000259" key="9">
    <source>
        <dbReference type="Pfam" id="PF21269"/>
    </source>
</evidence>
<feature type="domain" description="Trehalose synthase N-terminal" evidence="9">
    <location>
        <begin position="258"/>
        <end position="424"/>
    </location>
</feature>
<protein>
    <submittedName>
        <fullName evidence="10">Family 4 glycosyltransferase</fullName>
    </submittedName>
</protein>
<dbReference type="PANTHER" id="PTHR47779">
    <property type="entry name" value="SYNTHASE (CCG-9), PUTATIVE (AFU_ORTHOLOGUE AFUA_3G12100)-RELATED"/>
    <property type="match status" value="1"/>
</dbReference>
<dbReference type="GeneID" id="70181445"/>
<evidence type="ECO:0000256" key="3">
    <source>
        <dbReference type="ARBA" id="ARBA00022526"/>
    </source>
</evidence>
<keyword evidence="11" id="KW-1185">Reference proteome</keyword>
<feature type="domain" description="Glycosyl transferase family 1" evidence="8">
    <location>
        <begin position="478"/>
        <end position="655"/>
    </location>
</feature>
<evidence type="ECO:0000313" key="11">
    <source>
        <dbReference type="Proteomes" id="UP000756346"/>
    </source>
</evidence>
<dbReference type="InterPro" id="IPR052078">
    <property type="entry name" value="Trehalose_Metab_GTase"/>
</dbReference>
<dbReference type="InterPro" id="IPR001296">
    <property type="entry name" value="Glyco_trans_1"/>
</dbReference>